<feature type="non-terminal residue" evidence="3">
    <location>
        <position position="1"/>
    </location>
</feature>
<dbReference type="InterPro" id="IPR013087">
    <property type="entry name" value="Znf_C2H2_type"/>
</dbReference>
<keyword evidence="1" id="KW-0862">Zinc</keyword>
<dbReference type="PROSITE" id="PS50157">
    <property type="entry name" value="ZINC_FINGER_C2H2_2"/>
    <property type="match status" value="1"/>
</dbReference>
<protein>
    <recommendedName>
        <fullName evidence="2">C2H2-type domain-containing protein</fullName>
    </recommendedName>
</protein>
<organism evidence="3">
    <name type="scientific">Octopus bimaculoides</name>
    <name type="common">California two-spotted octopus</name>
    <dbReference type="NCBI Taxonomy" id="37653"/>
    <lineage>
        <taxon>Eukaryota</taxon>
        <taxon>Metazoa</taxon>
        <taxon>Spiralia</taxon>
        <taxon>Lophotrochozoa</taxon>
        <taxon>Mollusca</taxon>
        <taxon>Cephalopoda</taxon>
        <taxon>Coleoidea</taxon>
        <taxon>Octopodiformes</taxon>
        <taxon>Octopoda</taxon>
        <taxon>Incirrata</taxon>
        <taxon>Octopodidae</taxon>
        <taxon>Octopus</taxon>
    </lineage>
</organism>
<evidence type="ECO:0000259" key="2">
    <source>
        <dbReference type="PROSITE" id="PS50157"/>
    </source>
</evidence>
<sequence>RPREQVFLNRNLKLSTKIALYRAVFISALLYGCECGTLYQHHMKKWEAFHIHCFQRIFCISSMIHRCFQRWVGQVFRILHNRFSKTVSFRALSAGVRPYRGPRKMFRVHLKQLHNSCNNQPAQFEHIALNRQTWRAFCDGGALFFERIQLEKLDEKRRHLRLPHNIMGNFHCYPCSRTFHSRIGLFSHLSTHKMEDNTRRGHRRQL</sequence>
<keyword evidence="1" id="KW-0863">Zinc-finger</keyword>
<dbReference type="AlphaFoldDB" id="A0A0L8G9N9"/>
<dbReference type="GO" id="GO:0008270">
    <property type="term" value="F:zinc ion binding"/>
    <property type="evidence" value="ECO:0007669"/>
    <property type="project" value="UniProtKB-KW"/>
</dbReference>
<name>A0A0L8G9N9_OCTBM</name>
<feature type="domain" description="C2H2-type" evidence="2">
    <location>
        <begin position="170"/>
        <end position="197"/>
    </location>
</feature>
<keyword evidence="1" id="KW-0479">Metal-binding</keyword>
<proteinExistence type="predicted"/>
<dbReference type="PROSITE" id="PS00028">
    <property type="entry name" value="ZINC_FINGER_C2H2_1"/>
    <property type="match status" value="1"/>
</dbReference>
<evidence type="ECO:0000313" key="3">
    <source>
        <dbReference type="EMBL" id="KOF73732.1"/>
    </source>
</evidence>
<accession>A0A0L8G9N9</accession>
<gene>
    <name evidence="3" type="ORF">OCBIM_22037369mg</name>
</gene>
<dbReference type="EMBL" id="KQ423021">
    <property type="protein sequence ID" value="KOF73732.1"/>
    <property type="molecule type" value="Genomic_DNA"/>
</dbReference>
<evidence type="ECO:0000256" key="1">
    <source>
        <dbReference type="PROSITE-ProRule" id="PRU00042"/>
    </source>
</evidence>
<reference evidence="3" key="1">
    <citation type="submission" date="2015-07" db="EMBL/GenBank/DDBJ databases">
        <title>MeaNS - Measles Nucleotide Surveillance Program.</title>
        <authorList>
            <person name="Tran T."/>
            <person name="Druce J."/>
        </authorList>
    </citation>
    <scope>NUCLEOTIDE SEQUENCE</scope>
    <source>
        <strain evidence="3">UCB-OBI-ISO-001</strain>
        <tissue evidence="3">Gonad</tissue>
    </source>
</reference>